<dbReference type="Proteomes" id="UP000655420">
    <property type="component" value="Unassembled WGS sequence"/>
</dbReference>
<comment type="caution">
    <text evidence="1">The sequence shown here is derived from an EMBL/GenBank/DDBJ whole genome shotgun (WGS) entry which is preliminary data.</text>
</comment>
<protein>
    <recommendedName>
        <fullName evidence="3">Lipoprotein</fullName>
    </recommendedName>
</protein>
<dbReference type="PROSITE" id="PS51257">
    <property type="entry name" value="PROKAR_LIPOPROTEIN"/>
    <property type="match status" value="1"/>
</dbReference>
<dbReference type="AlphaFoldDB" id="A0A8J7SG73"/>
<evidence type="ECO:0000313" key="2">
    <source>
        <dbReference type="Proteomes" id="UP000655420"/>
    </source>
</evidence>
<sequence length="50" mass="5109">MSRSWAGWLAFAVLAVTIGVTSCHAYVNPWIDTMNSLNAPVGSSPAGSGG</sequence>
<dbReference type="RefSeq" id="WP_200611798.1">
    <property type="nucleotide sequence ID" value="NZ_JAEHHL010000009.1"/>
</dbReference>
<accession>A0A8J7SG73</accession>
<reference evidence="1" key="1">
    <citation type="submission" date="2020-12" db="EMBL/GenBank/DDBJ databases">
        <title>Bacterial taxonomy.</title>
        <authorList>
            <person name="Pan X."/>
        </authorList>
    </citation>
    <scope>NUCLEOTIDE SEQUENCE</scope>
    <source>
        <strain evidence="1">M0105</strain>
    </source>
</reference>
<keyword evidence="2" id="KW-1185">Reference proteome</keyword>
<evidence type="ECO:0000313" key="1">
    <source>
        <dbReference type="EMBL" id="MBK0400651.1"/>
    </source>
</evidence>
<dbReference type="EMBL" id="JAEHHL010000009">
    <property type="protein sequence ID" value="MBK0400651.1"/>
    <property type="molecule type" value="Genomic_DNA"/>
</dbReference>
<organism evidence="1 2">
    <name type="scientific">Thermohalobaculum xanthum</name>
    <dbReference type="NCBI Taxonomy" id="2753746"/>
    <lineage>
        <taxon>Bacteria</taxon>
        <taxon>Pseudomonadati</taxon>
        <taxon>Pseudomonadota</taxon>
        <taxon>Alphaproteobacteria</taxon>
        <taxon>Rhodobacterales</taxon>
        <taxon>Paracoccaceae</taxon>
        <taxon>Thermohalobaculum</taxon>
    </lineage>
</organism>
<proteinExistence type="predicted"/>
<name>A0A8J7SG73_9RHOB</name>
<gene>
    <name evidence="1" type="ORF">H0I76_15740</name>
</gene>
<evidence type="ECO:0008006" key="3">
    <source>
        <dbReference type="Google" id="ProtNLM"/>
    </source>
</evidence>